<feature type="domain" description="Histidine kinase" evidence="7">
    <location>
        <begin position="187"/>
        <end position="411"/>
    </location>
</feature>
<keyword evidence="5 9" id="KW-0418">Kinase</keyword>
<evidence type="ECO:0000256" key="3">
    <source>
        <dbReference type="ARBA" id="ARBA00022553"/>
    </source>
</evidence>
<dbReference type="CDD" id="cd17536">
    <property type="entry name" value="REC_YesN-like"/>
    <property type="match status" value="1"/>
</dbReference>
<dbReference type="PROSITE" id="PS50109">
    <property type="entry name" value="HIS_KIN"/>
    <property type="match status" value="1"/>
</dbReference>
<evidence type="ECO:0000256" key="2">
    <source>
        <dbReference type="ARBA" id="ARBA00012438"/>
    </source>
</evidence>
<gene>
    <name evidence="9" type="ORF">SAMN02745119_02129</name>
</gene>
<reference evidence="10" key="1">
    <citation type="submission" date="2017-02" db="EMBL/GenBank/DDBJ databases">
        <authorList>
            <person name="Varghese N."/>
            <person name="Submissions S."/>
        </authorList>
    </citation>
    <scope>NUCLEOTIDE SEQUENCE [LARGE SCALE GENOMIC DNA]</scope>
    <source>
        <strain evidence="10">ATCC BAA-34</strain>
    </source>
</reference>
<dbReference type="OrthoDB" id="9787818at2"/>
<accession>A0A1T4PWQ2</accession>
<dbReference type="PRINTS" id="PR00344">
    <property type="entry name" value="BCTRLSENSOR"/>
</dbReference>
<dbReference type="Pfam" id="PF02518">
    <property type="entry name" value="HATPase_c"/>
    <property type="match status" value="1"/>
</dbReference>
<dbReference type="InterPro" id="IPR003594">
    <property type="entry name" value="HATPase_dom"/>
</dbReference>
<dbReference type="STRING" id="115783.SAMN02745119_02129"/>
<evidence type="ECO:0000256" key="6">
    <source>
        <dbReference type="PROSITE-ProRule" id="PRU00169"/>
    </source>
</evidence>
<dbReference type="InterPro" id="IPR004358">
    <property type="entry name" value="Sig_transdc_His_kin-like_C"/>
</dbReference>
<evidence type="ECO:0000313" key="9">
    <source>
        <dbReference type="EMBL" id="SJZ96014.1"/>
    </source>
</evidence>
<comment type="catalytic activity">
    <reaction evidence="1">
        <text>ATP + protein L-histidine = ADP + protein N-phospho-L-histidine.</text>
        <dbReference type="EC" id="2.7.13.3"/>
    </reaction>
</comment>
<dbReference type="SMART" id="SM00448">
    <property type="entry name" value="REC"/>
    <property type="match status" value="1"/>
</dbReference>
<dbReference type="PROSITE" id="PS50110">
    <property type="entry name" value="RESPONSE_REGULATORY"/>
    <property type="match status" value="1"/>
</dbReference>
<dbReference type="Gene3D" id="3.30.565.10">
    <property type="entry name" value="Histidine kinase-like ATPase, C-terminal domain"/>
    <property type="match status" value="1"/>
</dbReference>
<dbReference type="SUPFAM" id="SSF52172">
    <property type="entry name" value="CheY-like"/>
    <property type="match status" value="1"/>
</dbReference>
<feature type="domain" description="Response regulatory" evidence="8">
    <location>
        <begin position="17"/>
        <end position="133"/>
    </location>
</feature>
<feature type="modified residue" description="4-aspartylphosphate" evidence="6">
    <location>
        <position position="68"/>
    </location>
</feature>
<dbReference type="InterPro" id="IPR001789">
    <property type="entry name" value="Sig_transdc_resp-reg_receiver"/>
</dbReference>
<dbReference type="SUPFAM" id="SSF47384">
    <property type="entry name" value="Homodimeric domain of signal transducing histidine kinase"/>
    <property type="match status" value="1"/>
</dbReference>
<evidence type="ECO:0000256" key="1">
    <source>
        <dbReference type="ARBA" id="ARBA00000085"/>
    </source>
</evidence>
<dbReference type="Proteomes" id="UP000190102">
    <property type="component" value="Unassembled WGS sequence"/>
</dbReference>
<evidence type="ECO:0000259" key="7">
    <source>
        <dbReference type="PROSITE" id="PS50109"/>
    </source>
</evidence>
<keyword evidence="10" id="KW-1185">Reference proteome</keyword>
<dbReference type="RefSeq" id="WP_078790407.1">
    <property type="nucleotide sequence ID" value="NZ_FUWR01000011.1"/>
</dbReference>
<dbReference type="Pfam" id="PF00512">
    <property type="entry name" value="HisKA"/>
    <property type="match status" value="1"/>
</dbReference>
<evidence type="ECO:0000313" key="10">
    <source>
        <dbReference type="Proteomes" id="UP000190102"/>
    </source>
</evidence>
<dbReference type="InterPro" id="IPR011006">
    <property type="entry name" value="CheY-like_superfamily"/>
</dbReference>
<dbReference type="InterPro" id="IPR036890">
    <property type="entry name" value="HATPase_C_sf"/>
</dbReference>
<evidence type="ECO:0000256" key="4">
    <source>
        <dbReference type="ARBA" id="ARBA00022679"/>
    </source>
</evidence>
<dbReference type="GO" id="GO:0009927">
    <property type="term" value="F:histidine phosphotransfer kinase activity"/>
    <property type="evidence" value="ECO:0007669"/>
    <property type="project" value="TreeGrafter"/>
</dbReference>
<dbReference type="SMART" id="SM00388">
    <property type="entry name" value="HisKA"/>
    <property type="match status" value="1"/>
</dbReference>
<dbReference type="InterPro" id="IPR003661">
    <property type="entry name" value="HisK_dim/P_dom"/>
</dbReference>
<keyword evidence="3 6" id="KW-0597">Phosphoprotein</keyword>
<proteinExistence type="predicted"/>
<dbReference type="InterPro" id="IPR005467">
    <property type="entry name" value="His_kinase_dom"/>
</dbReference>
<dbReference type="AlphaFoldDB" id="A0A1T4PWQ2"/>
<dbReference type="CDD" id="cd00082">
    <property type="entry name" value="HisKA"/>
    <property type="match status" value="1"/>
</dbReference>
<protein>
    <recommendedName>
        <fullName evidence="2">histidine kinase</fullName>
        <ecNumber evidence="2">2.7.13.3</ecNumber>
    </recommendedName>
</protein>
<sequence>MEASTTTDNLPPSIKANILLVDDEPMVLKMLQTFLEAQGYQVICAPGGHEALAIVEQQGLGIDLLFTDIRMPDMNGIRLLEAVHQLLPALPALLMTGYTDFDLVVEGLKQHAFDLLFKPIDFDQLNWCISKALAFLMTQRLEQQYRTRLEEQVAKQTKQLCEQLEALQEAQHKASEVAELKREFLSLISHEFRTPLNGIMGVIQLMEDQKTPVNQSEYLTLLKTSAQRMATLVNNLLTLAEARSAKHSTGNVINTPCMALESLESRYQTMANNAGIQFKTSSNQHASLPLQGPWDALHIIAGCLLDNAFKFTNRGGTVSCRLWAEPDGTGQQKTPVFVQVSDNGKGIPIACQEVIFQPFTQLEHYLTRRSEGSGIGLAIVRTICDKLGGSLTLESSPEQGSSFTCSLPFKHATVPAP</sequence>
<dbReference type="PANTHER" id="PTHR43047">
    <property type="entry name" value="TWO-COMPONENT HISTIDINE PROTEIN KINASE"/>
    <property type="match status" value="1"/>
</dbReference>
<dbReference type="PANTHER" id="PTHR43047:SF72">
    <property type="entry name" value="OSMOSENSING HISTIDINE PROTEIN KINASE SLN1"/>
    <property type="match status" value="1"/>
</dbReference>
<dbReference type="Pfam" id="PF00072">
    <property type="entry name" value="Response_reg"/>
    <property type="match status" value="1"/>
</dbReference>
<dbReference type="SUPFAM" id="SSF55874">
    <property type="entry name" value="ATPase domain of HSP90 chaperone/DNA topoisomerase II/histidine kinase"/>
    <property type="match status" value="1"/>
</dbReference>
<evidence type="ECO:0000256" key="5">
    <source>
        <dbReference type="ARBA" id="ARBA00022777"/>
    </source>
</evidence>
<name>A0A1T4PWQ2_9BACT</name>
<dbReference type="GO" id="GO:0000155">
    <property type="term" value="F:phosphorelay sensor kinase activity"/>
    <property type="evidence" value="ECO:0007669"/>
    <property type="project" value="InterPro"/>
</dbReference>
<dbReference type="EC" id="2.7.13.3" evidence="2"/>
<keyword evidence="4" id="KW-0808">Transferase</keyword>
<organism evidence="9 10">
    <name type="scientific">Trichlorobacter thiogenes</name>
    <dbReference type="NCBI Taxonomy" id="115783"/>
    <lineage>
        <taxon>Bacteria</taxon>
        <taxon>Pseudomonadati</taxon>
        <taxon>Thermodesulfobacteriota</taxon>
        <taxon>Desulfuromonadia</taxon>
        <taxon>Geobacterales</taxon>
        <taxon>Geobacteraceae</taxon>
        <taxon>Trichlorobacter</taxon>
    </lineage>
</organism>
<dbReference type="GO" id="GO:0005886">
    <property type="term" value="C:plasma membrane"/>
    <property type="evidence" value="ECO:0007669"/>
    <property type="project" value="TreeGrafter"/>
</dbReference>
<dbReference type="Gene3D" id="1.10.287.130">
    <property type="match status" value="1"/>
</dbReference>
<dbReference type="InterPro" id="IPR036097">
    <property type="entry name" value="HisK_dim/P_sf"/>
</dbReference>
<dbReference type="Gene3D" id="3.40.50.2300">
    <property type="match status" value="1"/>
</dbReference>
<dbReference type="EMBL" id="FUWR01000011">
    <property type="protein sequence ID" value="SJZ96014.1"/>
    <property type="molecule type" value="Genomic_DNA"/>
</dbReference>
<dbReference type="SMART" id="SM00387">
    <property type="entry name" value="HATPase_c"/>
    <property type="match status" value="1"/>
</dbReference>
<evidence type="ECO:0000259" key="8">
    <source>
        <dbReference type="PROSITE" id="PS50110"/>
    </source>
</evidence>